<dbReference type="Proteomes" id="UP000265618">
    <property type="component" value="Unassembled WGS sequence"/>
</dbReference>
<dbReference type="Gene3D" id="3.30.1230.20">
    <property type="match status" value="1"/>
</dbReference>
<evidence type="ECO:0000256" key="3">
    <source>
        <dbReference type="ARBA" id="ARBA00023274"/>
    </source>
</evidence>
<evidence type="ECO:0000256" key="1">
    <source>
        <dbReference type="ARBA" id="ARBA00010228"/>
    </source>
</evidence>
<dbReference type="InterPro" id="IPR001931">
    <property type="entry name" value="Ribosomal_eS21"/>
</dbReference>
<comment type="caution">
    <text evidence="5">The sequence shown here is derived from an EMBL/GenBank/DDBJ whole genome shotgun (WGS) entry which is preliminary data.</text>
</comment>
<reference evidence="5 6" key="1">
    <citation type="journal article" date="2018" name="PLoS ONE">
        <title>The draft genome of Kipferlia bialata reveals reductive genome evolution in fornicate parasites.</title>
        <authorList>
            <person name="Tanifuji G."/>
            <person name="Takabayashi S."/>
            <person name="Kume K."/>
            <person name="Takagi M."/>
            <person name="Nakayama T."/>
            <person name="Kamikawa R."/>
            <person name="Inagaki Y."/>
            <person name="Hashimoto T."/>
        </authorList>
    </citation>
    <scope>NUCLEOTIDE SEQUENCE [LARGE SCALE GENOMIC DNA]</scope>
    <source>
        <strain evidence="5">NY0173</strain>
    </source>
</reference>
<accession>A0A9K3D5J4</accession>
<dbReference type="Pfam" id="PF01249">
    <property type="entry name" value="Ribosomal_S21e"/>
    <property type="match status" value="1"/>
</dbReference>
<keyword evidence="2 4" id="KW-0689">Ribosomal protein</keyword>
<keyword evidence="3 4" id="KW-0687">Ribonucleoprotein</keyword>
<evidence type="ECO:0000313" key="6">
    <source>
        <dbReference type="Proteomes" id="UP000265618"/>
    </source>
</evidence>
<evidence type="ECO:0000313" key="5">
    <source>
        <dbReference type="EMBL" id="GIQ89493.1"/>
    </source>
</evidence>
<dbReference type="GO" id="GO:0003735">
    <property type="term" value="F:structural constituent of ribosome"/>
    <property type="evidence" value="ECO:0007669"/>
    <property type="project" value="InterPro"/>
</dbReference>
<dbReference type="FunFam" id="3.30.1230.20:FF:000001">
    <property type="entry name" value="40S ribosomal protein S21"/>
    <property type="match status" value="1"/>
</dbReference>
<dbReference type="PIRSF" id="PIRSF002148">
    <property type="entry name" value="Ribosomal_S21e"/>
    <property type="match status" value="1"/>
</dbReference>
<sequence>MSGPIAGMRNAADEIVDLYIPRKCSATNRMIGPKDHASVQLNVAVVDEEGVYTGESVPFAFCGSLRRSGNCDAAFMRVAAEKGLL</sequence>
<name>A0A9K3D5J4_9EUKA</name>
<proteinExistence type="inferred from homology"/>
<dbReference type="InterPro" id="IPR038579">
    <property type="entry name" value="Ribosomal_eS21_sf"/>
</dbReference>
<dbReference type="PROSITE" id="PS00996">
    <property type="entry name" value="RIBOSOMAL_S21E"/>
    <property type="match status" value="1"/>
</dbReference>
<comment type="similarity">
    <text evidence="1 4">Belongs to the eukaryotic ribosomal protein eS21 family.</text>
</comment>
<protein>
    <recommendedName>
        <fullName evidence="4">40S ribosomal protein S21</fullName>
    </recommendedName>
</protein>
<evidence type="ECO:0000256" key="2">
    <source>
        <dbReference type="ARBA" id="ARBA00022980"/>
    </source>
</evidence>
<dbReference type="EMBL" id="BDIP01005102">
    <property type="protein sequence ID" value="GIQ89493.1"/>
    <property type="molecule type" value="Genomic_DNA"/>
</dbReference>
<dbReference type="GO" id="GO:1990904">
    <property type="term" value="C:ribonucleoprotein complex"/>
    <property type="evidence" value="ECO:0007669"/>
    <property type="project" value="UniProtKB-KW"/>
</dbReference>
<dbReference type="GO" id="GO:0006412">
    <property type="term" value="P:translation"/>
    <property type="evidence" value="ECO:0007669"/>
    <property type="project" value="InterPro"/>
</dbReference>
<keyword evidence="6" id="KW-1185">Reference proteome</keyword>
<gene>
    <name evidence="5" type="ORF">KIPB_011977</name>
</gene>
<dbReference type="OrthoDB" id="278325at2759"/>
<dbReference type="InterPro" id="IPR018279">
    <property type="entry name" value="Ribosomal_eS21_CS"/>
</dbReference>
<evidence type="ECO:0000256" key="4">
    <source>
        <dbReference type="PIRNR" id="PIRNR002148"/>
    </source>
</evidence>
<organism evidence="5 6">
    <name type="scientific">Kipferlia bialata</name>
    <dbReference type="NCBI Taxonomy" id="797122"/>
    <lineage>
        <taxon>Eukaryota</taxon>
        <taxon>Metamonada</taxon>
        <taxon>Carpediemonas-like organisms</taxon>
        <taxon>Kipferlia</taxon>
    </lineage>
</organism>
<dbReference type="GO" id="GO:0022626">
    <property type="term" value="C:cytosolic ribosome"/>
    <property type="evidence" value="ECO:0007669"/>
    <property type="project" value="UniProtKB-ARBA"/>
</dbReference>
<dbReference type="PANTHER" id="PTHR10442">
    <property type="entry name" value="40S RIBOSOMAL PROTEIN S21"/>
    <property type="match status" value="1"/>
</dbReference>
<dbReference type="AlphaFoldDB" id="A0A9K3D5J4"/>